<dbReference type="PANTHER" id="PTHR46124:SF2">
    <property type="entry name" value="D-AMINOACYL-TRNA DEACYLASE"/>
    <property type="match status" value="1"/>
</dbReference>
<evidence type="ECO:0000313" key="5">
    <source>
        <dbReference type="Proteomes" id="UP000783037"/>
    </source>
</evidence>
<protein>
    <submittedName>
        <fullName evidence="4">TatD family deoxyribonuclease</fullName>
    </submittedName>
</protein>
<evidence type="ECO:0000256" key="2">
    <source>
        <dbReference type="ARBA" id="ARBA00022801"/>
    </source>
</evidence>
<gene>
    <name evidence="4" type="ORF">E7Z79_09310</name>
</gene>
<feature type="binding site" evidence="3">
    <location>
        <position position="8"/>
    </location>
    <ligand>
        <name>a divalent metal cation</name>
        <dbReference type="ChEBI" id="CHEBI:60240"/>
        <label>1</label>
    </ligand>
</feature>
<dbReference type="EMBL" id="SUTK01000087">
    <property type="protein sequence ID" value="MBE6502618.1"/>
    <property type="molecule type" value="Genomic_DNA"/>
</dbReference>
<dbReference type="AlphaFoldDB" id="A0A8T3VIV6"/>
<dbReference type="GO" id="GO:0016788">
    <property type="term" value="F:hydrolase activity, acting on ester bonds"/>
    <property type="evidence" value="ECO:0007669"/>
    <property type="project" value="InterPro"/>
</dbReference>
<dbReference type="RefSeq" id="WP_303739686.1">
    <property type="nucleotide sequence ID" value="NZ_SUTK01000087.1"/>
</dbReference>
<proteinExistence type="predicted"/>
<dbReference type="InterPro" id="IPR001130">
    <property type="entry name" value="TatD-like"/>
</dbReference>
<dbReference type="PANTHER" id="PTHR46124">
    <property type="entry name" value="D-AMINOACYL-TRNA DEACYLASE"/>
    <property type="match status" value="1"/>
</dbReference>
<dbReference type="Proteomes" id="UP000783037">
    <property type="component" value="Unassembled WGS sequence"/>
</dbReference>
<dbReference type="FunFam" id="3.20.20.140:FF:000005">
    <property type="entry name" value="TatD family hydrolase"/>
    <property type="match status" value="1"/>
</dbReference>
<dbReference type="NCBIfam" id="TIGR00010">
    <property type="entry name" value="YchF/TatD family DNA exonuclease"/>
    <property type="match status" value="1"/>
</dbReference>
<dbReference type="CDD" id="cd01310">
    <property type="entry name" value="TatD_DNAse"/>
    <property type="match status" value="1"/>
</dbReference>
<evidence type="ECO:0000256" key="1">
    <source>
        <dbReference type="ARBA" id="ARBA00022723"/>
    </source>
</evidence>
<comment type="caution">
    <text evidence="4">The sequence shown here is derived from an EMBL/GenBank/DDBJ whole genome shotgun (WGS) entry which is preliminary data.</text>
</comment>
<feature type="binding site" evidence="3">
    <location>
        <position position="148"/>
    </location>
    <ligand>
        <name>a divalent metal cation</name>
        <dbReference type="ChEBI" id="CHEBI:60240"/>
        <label>2</label>
    </ligand>
</feature>
<accession>A0A8T3VIV6</accession>
<reference evidence="4" key="1">
    <citation type="submission" date="2019-04" db="EMBL/GenBank/DDBJ databases">
        <title>Evolution of Biomass-Degrading Anaerobic Consortia Revealed by Metagenomics.</title>
        <authorList>
            <person name="Peng X."/>
        </authorList>
    </citation>
    <scope>NUCLEOTIDE SEQUENCE</scope>
    <source>
        <strain evidence="4">SIG18</strain>
    </source>
</reference>
<keyword evidence="2" id="KW-0378">Hydrolase</keyword>
<dbReference type="Gene3D" id="3.20.20.140">
    <property type="entry name" value="Metal-dependent hydrolases"/>
    <property type="match status" value="1"/>
</dbReference>
<feature type="binding site" evidence="3">
    <location>
        <position position="6"/>
    </location>
    <ligand>
        <name>a divalent metal cation</name>
        <dbReference type="ChEBI" id="CHEBI:60240"/>
        <label>1</label>
    </ligand>
</feature>
<dbReference type="SUPFAM" id="SSF51556">
    <property type="entry name" value="Metallo-dependent hydrolases"/>
    <property type="match status" value="1"/>
</dbReference>
<evidence type="ECO:0000256" key="3">
    <source>
        <dbReference type="PIRSR" id="PIRSR005902-1"/>
    </source>
</evidence>
<dbReference type="InterPro" id="IPR032466">
    <property type="entry name" value="Metal_Hydrolase"/>
</dbReference>
<feature type="binding site" evidence="3">
    <location>
        <position position="126"/>
    </location>
    <ligand>
        <name>a divalent metal cation</name>
        <dbReference type="ChEBI" id="CHEBI:60240"/>
        <label>2</label>
    </ligand>
</feature>
<evidence type="ECO:0000313" key="4">
    <source>
        <dbReference type="EMBL" id="MBE6502618.1"/>
    </source>
</evidence>
<organism evidence="4 5">
    <name type="scientific">Methanobrevibacter thaueri</name>
    <dbReference type="NCBI Taxonomy" id="190975"/>
    <lineage>
        <taxon>Archaea</taxon>
        <taxon>Methanobacteriati</taxon>
        <taxon>Methanobacteriota</taxon>
        <taxon>Methanomada group</taxon>
        <taxon>Methanobacteria</taxon>
        <taxon>Methanobacteriales</taxon>
        <taxon>Methanobacteriaceae</taxon>
        <taxon>Methanobrevibacter</taxon>
    </lineage>
</organism>
<feature type="binding site" evidence="3">
    <location>
        <position position="198"/>
    </location>
    <ligand>
        <name>a divalent metal cation</name>
        <dbReference type="ChEBI" id="CHEBI:60240"/>
        <label>1</label>
    </ligand>
</feature>
<dbReference type="GO" id="GO:0046872">
    <property type="term" value="F:metal ion binding"/>
    <property type="evidence" value="ECO:0007669"/>
    <property type="project" value="UniProtKB-KW"/>
</dbReference>
<dbReference type="InterPro" id="IPR015991">
    <property type="entry name" value="TatD/YcfH-like"/>
</dbReference>
<keyword evidence="1 3" id="KW-0479">Metal-binding</keyword>
<dbReference type="GO" id="GO:0004536">
    <property type="term" value="F:DNA nuclease activity"/>
    <property type="evidence" value="ECO:0007669"/>
    <property type="project" value="InterPro"/>
</dbReference>
<feature type="binding site" evidence="3">
    <location>
        <position position="90"/>
    </location>
    <ligand>
        <name>a divalent metal cation</name>
        <dbReference type="ChEBI" id="CHEBI:60240"/>
        <label>1</label>
    </ligand>
</feature>
<name>A0A8T3VIV6_9EURY</name>
<dbReference type="PIRSF" id="PIRSF005902">
    <property type="entry name" value="DNase_TatD"/>
    <property type="match status" value="1"/>
</dbReference>
<sequence>MIIDTHCHVYTGEMENAEDIIRDALDNDIHLILNGTDFKSNNEVLELAGKYENVHAALGYFYTMADEITDDDISLLDRQLENENVIAVGEIGLDYYYTKENKDSQIQLFERMLVLAEKHDLPVIVHSRKAMQDTFDVLKRHDVVGSLHCYQGSSEMAKRFIELGFYMGIGGPITHKNNKKTTKMLKEIDVSHILVETDSPYLPPQEKRGEPNTPQNILYVIRKIAEELDMDEYDIIEITSKNAKKLFKLNF</sequence>
<dbReference type="Pfam" id="PF01026">
    <property type="entry name" value="TatD_DNase"/>
    <property type="match status" value="1"/>
</dbReference>